<gene>
    <name evidence="2" type="ORF">IV203_026084</name>
</gene>
<evidence type="ECO:0000256" key="1">
    <source>
        <dbReference type="SAM" id="MobiDB-lite"/>
    </source>
</evidence>
<sequence>MSDAFRVGDRVVLQGLSKAPHLNGRHGHIGFKPCEDPERLPVHLDLLDPHQPKLAVKPQNLRREGRIIRYVDDKDDTNIAEPQNANVSNGCIEESYGRPLCLLLDTLRYLSAKELVGDKSIQSIHDIEQMHGGRNGSSEKGMAATIQMNYFLAVAWSHWTDLGEESMYEIAKKWITEWEREFKRTPIPVDPREAKDFVRYRNLITFGVAAFDHVRAVKSWHMRIHGDFWVVGGDTNGSYLIPKRNEDMVYQCVGLTTCLHETIQSRYGHKPMVWKVTLIPFYGRLVYDGTVALGGGDGSSQGLAMVANESKTRRLKATVEEAKYNNRVIRRLLQLEVEGGSVEGLPSYSQVNKSNVQEEQPQPSPLEVKLLRSYVSIPRVIPEEDLNGVWVFRRKGYTEQENPEHIGLILGGGNVVGFFDCSNGLIPTSVDILSAVLEAAMASGSRPHSLMPDDFACFQRLKYLFAQLLPPNRIDETKIGYYHPPTPEETAAAMMTSETERKAAAAPPTNHPGVRREV</sequence>
<reference evidence="2" key="1">
    <citation type="journal article" date="2021" name="Sci. Rep.">
        <title>Diploid genomic architecture of Nitzschia inconspicua, an elite biomass production diatom.</title>
        <authorList>
            <person name="Oliver A."/>
            <person name="Podell S."/>
            <person name="Pinowska A."/>
            <person name="Traller J.C."/>
            <person name="Smith S.R."/>
            <person name="McClure R."/>
            <person name="Beliaev A."/>
            <person name="Bohutskyi P."/>
            <person name="Hill E.A."/>
            <person name="Rabines A."/>
            <person name="Zheng H."/>
            <person name="Allen L.Z."/>
            <person name="Kuo A."/>
            <person name="Grigoriev I.V."/>
            <person name="Allen A.E."/>
            <person name="Hazlebeck D."/>
            <person name="Allen E.E."/>
        </authorList>
    </citation>
    <scope>NUCLEOTIDE SEQUENCE</scope>
    <source>
        <strain evidence="2">Hildebrandi</strain>
    </source>
</reference>
<organism evidence="2 3">
    <name type="scientific">Nitzschia inconspicua</name>
    <dbReference type="NCBI Taxonomy" id="303405"/>
    <lineage>
        <taxon>Eukaryota</taxon>
        <taxon>Sar</taxon>
        <taxon>Stramenopiles</taxon>
        <taxon>Ochrophyta</taxon>
        <taxon>Bacillariophyta</taxon>
        <taxon>Bacillariophyceae</taxon>
        <taxon>Bacillariophycidae</taxon>
        <taxon>Bacillariales</taxon>
        <taxon>Bacillariaceae</taxon>
        <taxon>Nitzschia</taxon>
    </lineage>
</organism>
<feature type="region of interest" description="Disordered" evidence="1">
    <location>
        <begin position="499"/>
        <end position="518"/>
    </location>
</feature>
<dbReference type="OrthoDB" id="54142at2759"/>
<protein>
    <submittedName>
        <fullName evidence="2">Uncharacterized protein</fullName>
    </submittedName>
</protein>
<dbReference type="EMBL" id="JAGRRH010000010">
    <property type="protein sequence ID" value="KAG7362724.1"/>
    <property type="molecule type" value="Genomic_DNA"/>
</dbReference>
<evidence type="ECO:0000313" key="2">
    <source>
        <dbReference type="EMBL" id="KAG7362724.1"/>
    </source>
</evidence>
<name>A0A9K3LJ37_9STRA</name>
<proteinExistence type="predicted"/>
<reference evidence="2" key="2">
    <citation type="submission" date="2021-04" db="EMBL/GenBank/DDBJ databases">
        <authorList>
            <person name="Podell S."/>
        </authorList>
    </citation>
    <scope>NUCLEOTIDE SEQUENCE</scope>
    <source>
        <strain evidence="2">Hildebrandi</strain>
    </source>
</reference>
<dbReference type="AlphaFoldDB" id="A0A9K3LJ37"/>
<accession>A0A9K3LJ37</accession>
<comment type="caution">
    <text evidence="2">The sequence shown here is derived from an EMBL/GenBank/DDBJ whole genome shotgun (WGS) entry which is preliminary data.</text>
</comment>
<evidence type="ECO:0000313" key="3">
    <source>
        <dbReference type="Proteomes" id="UP000693970"/>
    </source>
</evidence>
<dbReference type="Proteomes" id="UP000693970">
    <property type="component" value="Unassembled WGS sequence"/>
</dbReference>
<keyword evidence="3" id="KW-1185">Reference proteome</keyword>